<keyword evidence="6" id="KW-1185">Reference proteome</keyword>
<name>A0A923NJC3_9FIRM</name>
<dbReference type="PANTHER" id="PTHR37164:SF1">
    <property type="entry name" value="BACTERIOHEMERYTHRIN"/>
    <property type="match status" value="1"/>
</dbReference>
<dbReference type="InterPro" id="IPR012312">
    <property type="entry name" value="Hemerythrin-like"/>
</dbReference>
<keyword evidence="3" id="KW-0408">Iron</keyword>
<reference evidence="5" key="1">
    <citation type="submission" date="2020-08" db="EMBL/GenBank/DDBJ databases">
        <title>Genome public.</title>
        <authorList>
            <person name="Liu C."/>
            <person name="Sun Q."/>
        </authorList>
    </citation>
    <scope>NUCLEOTIDE SEQUENCE</scope>
    <source>
        <strain evidence="5">BX12</strain>
    </source>
</reference>
<dbReference type="AlphaFoldDB" id="A0A923NJC3"/>
<dbReference type="InterPro" id="IPR035938">
    <property type="entry name" value="Hemerythrin-like_sf"/>
</dbReference>
<keyword evidence="2" id="KW-0479">Metal-binding</keyword>
<dbReference type="SUPFAM" id="SSF47188">
    <property type="entry name" value="Hemerythrin-like"/>
    <property type="match status" value="1"/>
</dbReference>
<evidence type="ECO:0000313" key="5">
    <source>
        <dbReference type="EMBL" id="MBC6678347.1"/>
    </source>
</evidence>
<evidence type="ECO:0000313" key="6">
    <source>
        <dbReference type="Proteomes" id="UP000602647"/>
    </source>
</evidence>
<dbReference type="InterPro" id="IPR012827">
    <property type="entry name" value="Hemerythrin_metal-bd"/>
</dbReference>
<dbReference type="Proteomes" id="UP000602647">
    <property type="component" value="Unassembled WGS sequence"/>
</dbReference>
<feature type="domain" description="Hemerythrin-like" evidence="4">
    <location>
        <begin position="12"/>
        <end position="126"/>
    </location>
</feature>
<evidence type="ECO:0000256" key="3">
    <source>
        <dbReference type="ARBA" id="ARBA00023004"/>
    </source>
</evidence>
<comment type="similarity">
    <text evidence="1">Belongs to the hemerythrin family.</text>
</comment>
<dbReference type="Pfam" id="PF01814">
    <property type="entry name" value="Hemerythrin"/>
    <property type="match status" value="1"/>
</dbReference>
<dbReference type="CDD" id="cd12107">
    <property type="entry name" value="Hemerythrin"/>
    <property type="match status" value="1"/>
</dbReference>
<dbReference type="Gene3D" id="1.20.120.50">
    <property type="entry name" value="Hemerythrin-like"/>
    <property type="match status" value="1"/>
</dbReference>
<accession>A0A923NJC3</accession>
<evidence type="ECO:0000256" key="1">
    <source>
        <dbReference type="ARBA" id="ARBA00010587"/>
    </source>
</evidence>
<sequence length="133" mass="14902">MKYTLTNDLETGNALIDSEHKQLFDAVNKLMDACSQGKGRDNIESTVQFLLNYVSKHFSDEEQLQTKYKYPGYAAHKQFHEGYKRTLAQTTDQIRTSGANIAALGKLNETIGVLIAHIRTEDKRVAAHVKSAS</sequence>
<evidence type="ECO:0000259" key="4">
    <source>
        <dbReference type="Pfam" id="PF01814"/>
    </source>
</evidence>
<comment type="caution">
    <text evidence="5">The sequence shown here is derived from an EMBL/GenBank/DDBJ whole genome shotgun (WGS) entry which is preliminary data.</text>
</comment>
<gene>
    <name evidence="5" type="ORF">H9L42_00685</name>
</gene>
<dbReference type="InterPro" id="IPR050669">
    <property type="entry name" value="Hemerythrin"/>
</dbReference>
<organism evidence="5 6">
    <name type="scientific">Zhenpiania hominis</name>
    <dbReference type="NCBI Taxonomy" id="2763644"/>
    <lineage>
        <taxon>Bacteria</taxon>
        <taxon>Bacillati</taxon>
        <taxon>Bacillota</taxon>
        <taxon>Clostridia</taxon>
        <taxon>Peptostreptococcales</taxon>
        <taxon>Anaerovoracaceae</taxon>
        <taxon>Zhenpiania</taxon>
    </lineage>
</organism>
<dbReference type="GO" id="GO:0046872">
    <property type="term" value="F:metal ion binding"/>
    <property type="evidence" value="ECO:0007669"/>
    <property type="project" value="UniProtKB-KW"/>
</dbReference>
<dbReference type="EMBL" id="JACRYT010000001">
    <property type="protein sequence ID" value="MBC6678347.1"/>
    <property type="molecule type" value="Genomic_DNA"/>
</dbReference>
<dbReference type="RefSeq" id="WP_187301544.1">
    <property type="nucleotide sequence ID" value="NZ_JACRYT010000001.1"/>
</dbReference>
<evidence type="ECO:0000256" key="2">
    <source>
        <dbReference type="ARBA" id="ARBA00022723"/>
    </source>
</evidence>
<protein>
    <submittedName>
        <fullName evidence="5">Hemerythrin family protein</fullName>
    </submittedName>
</protein>
<dbReference type="NCBIfam" id="NF033749">
    <property type="entry name" value="bact_hemeryth"/>
    <property type="match status" value="1"/>
</dbReference>
<proteinExistence type="inferred from homology"/>
<dbReference type="NCBIfam" id="TIGR02481">
    <property type="entry name" value="hemeryth_dom"/>
    <property type="match status" value="1"/>
</dbReference>
<dbReference type="PANTHER" id="PTHR37164">
    <property type="entry name" value="BACTERIOHEMERYTHRIN"/>
    <property type="match status" value="1"/>
</dbReference>